<dbReference type="SUPFAM" id="SSF103473">
    <property type="entry name" value="MFS general substrate transporter"/>
    <property type="match status" value="1"/>
</dbReference>
<feature type="transmembrane region" description="Helical" evidence="7">
    <location>
        <begin position="63"/>
        <end position="85"/>
    </location>
</feature>
<dbReference type="Pfam" id="PF00083">
    <property type="entry name" value="Sugar_tr"/>
    <property type="match status" value="1"/>
</dbReference>
<sequence length="363" mass="39549">MKTVLGNVLLTVSQWYAFFLLSQLSLFLYPPQYGVLVFALGFVGRILGSVLFGYIGDKVDRKLSLTLTTVVLALSSVMVILYYTYPTTLAFRLLQGLSLGGEWGGASTVVIEAYSESRLRGFFASLVQLAVPISVILSSFSLFLLSFYSLSDWRFCLVFPVVLSIFSTLFIKDVKSVKGGTGIPIINAIRDDWKDIVKAIGIKVSESANFYIFTSFVFSEPVGTNEVSTLVAIAVAIQLLLLPLFGYLSDVLGRKSVVFLGAALMALGSFLFSSNLTLGEVVLSISDASLYAPQSSIFTELFNREYRFTASNFSYQVASLLGGTLAPVVLRLSGYGVLQVSLPYVVVTVVSLTLIKETKGKRI</sequence>
<feature type="transmembrane region" description="Helical" evidence="7">
    <location>
        <begin position="155"/>
        <end position="171"/>
    </location>
</feature>
<evidence type="ECO:0000256" key="7">
    <source>
        <dbReference type="SAM" id="Phobius"/>
    </source>
</evidence>
<keyword evidence="5 7" id="KW-1133">Transmembrane helix</keyword>
<dbReference type="RefSeq" id="WP_221289918.1">
    <property type="nucleotide sequence ID" value="NZ_AP024597.1"/>
</dbReference>
<evidence type="ECO:0000256" key="6">
    <source>
        <dbReference type="ARBA" id="ARBA00023136"/>
    </source>
</evidence>
<dbReference type="AlphaFoldDB" id="A0A8D5U5J3"/>
<dbReference type="PANTHER" id="PTHR43045:SF1">
    <property type="entry name" value="SHIKIMATE TRANSPORTER"/>
    <property type="match status" value="1"/>
</dbReference>
<dbReference type="InterPro" id="IPR005828">
    <property type="entry name" value="MFS_sugar_transport-like"/>
</dbReference>
<keyword evidence="6 7" id="KW-0472">Membrane</keyword>
<evidence type="ECO:0000313" key="9">
    <source>
        <dbReference type="EMBL" id="BCU69881.1"/>
    </source>
</evidence>
<reference evidence="9 10" key="1">
    <citation type="submission" date="2021-04" db="EMBL/GenBank/DDBJ databases">
        <title>Complete genome sequence of Stygiolobus sp. KN-1.</title>
        <authorList>
            <person name="Nakamura K."/>
            <person name="Sakai H."/>
            <person name="Kurosawa N."/>
        </authorList>
    </citation>
    <scope>NUCLEOTIDE SEQUENCE [LARGE SCALE GENOMIC DNA]</scope>
    <source>
        <strain evidence="9 10">KN-1</strain>
    </source>
</reference>
<keyword evidence="4 7" id="KW-0812">Transmembrane</keyword>
<feature type="domain" description="Major facilitator superfamily (MFS) profile" evidence="8">
    <location>
        <begin position="1"/>
        <end position="359"/>
    </location>
</feature>
<evidence type="ECO:0000313" key="10">
    <source>
        <dbReference type="Proteomes" id="UP000825123"/>
    </source>
</evidence>
<feature type="transmembrane region" description="Helical" evidence="7">
    <location>
        <begin position="122"/>
        <end position="148"/>
    </location>
</feature>
<dbReference type="InterPro" id="IPR036259">
    <property type="entry name" value="MFS_trans_sf"/>
</dbReference>
<feature type="transmembrane region" description="Helical" evidence="7">
    <location>
        <begin position="35"/>
        <end position="56"/>
    </location>
</feature>
<dbReference type="KEGG" id="csty:KN1_11780"/>
<protein>
    <submittedName>
        <fullName evidence="9">MFS transporter</fullName>
    </submittedName>
</protein>
<dbReference type="PANTHER" id="PTHR43045">
    <property type="entry name" value="SHIKIMATE TRANSPORTER"/>
    <property type="match status" value="1"/>
</dbReference>
<dbReference type="InterPro" id="IPR020846">
    <property type="entry name" value="MFS_dom"/>
</dbReference>
<proteinExistence type="predicted"/>
<accession>A0A8D5U5J3</accession>
<dbReference type="Gene3D" id="1.20.1250.20">
    <property type="entry name" value="MFS general substrate transporter like domains"/>
    <property type="match status" value="2"/>
</dbReference>
<dbReference type="GO" id="GO:0005886">
    <property type="term" value="C:plasma membrane"/>
    <property type="evidence" value="ECO:0007669"/>
    <property type="project" value="UniProtKB-SubCell"/>
</dbReference>
<keyword evidence="3" id="KW-1003">Cell membrane</keyword>
<dbReference type="Pfam" id="PF07690">
    <property type="entry name" value="MFS_1"/>
    <property type="match status" value="1"/>
</dbReference>
<evidence type="ECO:0000256" key="5">
    <source>
        <dbReference type="ARBA" id="ARBA00022989"/>
    </source>
</evidence>
<organism evidence="9 10">
    <name type="scientific">Stygiolobus caldivivus</name>
    <dbReference type="NCBI Taxonomy" id="2824673"/>
    <lineage>
        <taxon>Archaea</taxon>
        <taxon>Thermoproteota</taxon>
        <taxon>Thermoprotei</taxon>
        <taxon>Sulfolobales</taxon>
        <taxon>Sulfolobaceae</taxon>
        <taxon>Stygiolobus</taxon>
    </lineage>
</organism>
<dbReference type="InterPro" id="IPR011701">
    <property type="entry name" value="MFS"/>
</dbReference>
<dbReference type="PROSITE" id="PS50850">
    <property type="entry name" value="MFS"/>
    <property type="match status" value="1"/>
</dbReference>
<evidence type="ECO:0000256" key="2">
    <source>
        <dbReference type="ARBA" id="ARBA00022448"/>
    </source>
</evidence>
<evidence type="ECO:0000259" key="8">
    <source>
        <dbReference type="PROSITE" id="PS50850"/>
    </source>
</evidence>
<keyword evidence="10" id="KW-1185">Reference proteome</keyword>
<evidence type="ECO:0000256" key="4">
    <source>
        <dbReference type="ARBA" id="ARBA00022692"/>
    </source>
</evidence>
<feature type="transmembrane region" description="Helical" evidence="7">
    <location>
        <begin position="227"/>
        <end position="245"/>
    </location>
</feature>
<feature type="transmembrane region" description="Helical" evidence="7">
    <location>
        <begin position="7"/>
        <end position="29"/>
    </location>
</feature>
<dbReference type="GeneID" id="66162914"/>
<gene>
    <name evidence="9" type="ORF">KN1_11780</name>
</gene>
<comment type="subcellular location">
    <subcellularLocation>
        <location evidence="1">Cell membrane</location>
        <topology evidence="1">Multi-pass membrane protein</topology>
    </subcellularLocation>
</comment>
<feature type="transmembrane region" description="Helical" evidence="7">
    <location>
        <begin position="335"/>
        <end position="355"/>
    </location>
</feature>
<keyword evidence="2" id="KW-0813">Transport</keyword>
<dbReference type="Proteomes" id="UP000825123">
    <property type="component" value="Chromosome"/>
</dbReference>
<name>A0A8D5U5J3_9CREN</name>
<feature type="transmembrane region" description="Helical" evidence="7">
    <location>
        <begin position="257"/>
        <end position="278"/>
    </location>
</feature>
<evidence type="ECO:0000256" key="1">
    <source>
        <dbReference type="ARBA" id="ARBA00004651"/>
    </source>
</evidence>
<dbReference type="GO" id="GO:0022857">
    <property type="term" value="F:transmembrane transporter activity"/>
    <property type="evidence" value="ECO:0007669"/>
    <property type="project" value="InterPro"/>
</dbReference>
<dbReference type="EMBL" id="AP024597">
    <property type="protein sequence ID" value="BCU69881.1"/>
    <property type="molecule type" value="Genomic_DNA"/>
</dbReference>
<evidence type="ECO:0000256" key="3">
    <source>
        <dbReference type="ARBA" id="ARBA00022475"/>
    </source>
</evidence>